<reference evidence="3" key="2">
    <citation type="submission" date="2021-04" db="EMBL/GenBank/DDBJ databases">
        <title>Complete Genome and methylome analysis of Thiothrix fructosivorans ATCC 49748.</title>
        <authorList>
            <person name="Fomenkov A."/>
            <person name="Sun L."/>
            <person name="Vincze T."/>
            <person name="Grabovich M.Y."/>
            <person name="Roberts R.J."/>
        </authorList>
    </citation>
    <scope>NUCLEOTIDE SEQUENCE</scope>
    <source>
        <strain evidence="3">ATCC 49748</strain>
    </source>
</reference>
<evidence type="ECO:0000313" key="2">
    <source>
        <dbReference type="EMBL" id="MBO0612561.1"/>
    </source>
</evidence>
<sequence>MKFLVDAHLPRKLAIQLKDAGYDTRHTLGLPQANRTTDQFINDLSLAEERIVVTKDADFVDSFWLKDQPWKLLLVSTGNIHNDELKTLFLNNLGKIEAAFADARFIELTRDSLIVHA</sequence>
<organism evidence="3">
    <name type="scientific">Thiothrix fructosivorans</name>
    <dbReference type="NCBI Taxonomy" id="111770"/>
    <lineage>
        <taxon>Bacteria</taxon>
        <taxon>Pseudomonadati</taxon>
        <taxon>Pseudomonadota</taxon>
        <taxon>Gammaproteobacteria</taxon>
        <taxon>Thiotrichales</taxon>
        <taxon>Thiotrichaceae</taxon>
        <taxon>Thiothrix</taxon>
    </lineage>
</organism>
<evidence type="ECO:0000313" key="4">
    <source>
        <dbReference type="Proteomes" id="UP000664466"/>
    </source>
</evidence>
<dbReference type="RefSeq" id="WP_207250261.1">
    <property type="nucleotide sequence ID" value="NZ_JAFMPM010000006.1"/>
</dbReference>
<feature type="domain" description="DUF5615" evidence="1">
    <location>
        <begin position="1"/>
        <end position="110"/>
    </location>
</feature>
<evidence type="ECO:0000259" key="1">
    <source>
        <dbReference type="Pfam" id="PF18480"/>
    </source>
</evidence>
<dbReference type="Proteomes" id="UP000664466">
    <property type="component" value="Unassembled WGS sequence"/>
</dbReference>
<dbReference type="AlphaFoldDB" id="A0A8B0SLX5"/>
<dbReference type="EMBL" id="JAFMPM010000006">
    <property type="protein sequence ID" value="MBO0612561.1"/>
    <property type="molecule type" value="Genomic_DNA"/>
</dbReference>
<dbReference type="EMBL" id="CP072748">
    <property type="protein sequence ID" value="QTX11964.1"/>
    <property type="molecule type" value="Genomic_DNA"/>
</dbReference>
<evidence type="ECO:0000313" key="3">
    <source>
        <dbReference type="EMBL" id="QTX11964.1"/>
    </source>
</evidence>
<accession>A0A8B0SLX5</accession>
<gene>
    <name evidence="3" type="ORF">J1836_006430</name>
    <name evidence="2" type="ORF">J1836_06395</name>
</gene>
<proteinExistence type="predicted"/>
<reference evidence="2 4" key="1">
    <citation type="submission" date="2021-03" db="EMBL/GenBank/DDBJ databases">
        <title>Draft genome and methylome analysis of Thiotrix fructosivoruns ATCC 49748.</title>
        <authorList>
            <person name="Fomenkov A."/>
            <person name="Grabovich M.Y."/>
            <person name="Roberts R.J."/>
        </authorList>
    </citation>
    <scope>NUCLEOTIDE SEQUENCE [LARGE SCALE GENOMIC DNA]</scope>
    <source>
        <strain evidence="2 4">ATCC 49748</strain>
    </source>
</reference>
<dbReference type="Pfam" id="PF18480">
    <property type="entry name" value="DUF5615"/>
    <property type="match status" value="1"/>
</dbReference>
<name>A0A8B0SLX5_9GAMM</name>
<dbReference type="InterPro" id="IPR041049">
    <property type="entry name" value="DUF5615"/>
</dbReference>
<keyword evidence="4" id="KW-1185">Reference proteome</keyword>
<protein>
    <submittedName>
        <fullName evidence="3">DUF5615 family PIN-like protein</fullName>
    </submittedName>
</protein>